<reference evidence="6 7" key="1">
    <citation type="submission" date="2024-05" db="EMBL/GenBank/DDBJ databases">
        <authorList>
            <person name="Wallberg A."/>
        </authorList>
    </citation>
    <scope>NUCLEOTIDE SEQUENCE [LARGE SCALE GENOMIC DNA]</scope>
</reference>
<gene>
    <name evidence="6" type="ORF">MNOR_LOCUS16023</name>
</gene>
<organism evidence="6 7">
    <name type="scientific">Meganyctiphanes norvegica</name>
    <name type="common">Northern krill</name>
    <name type="synonym">Thysanopoda norvegica</name>
    <dbReference type="NCBI Taxonomy" id="48144"/>
    <lineage>
        <taxon>Eukaryota</taxon>
        <taxon>Metazoa</taxon>
        <taxon>Ecdysozoa</taxon>
        <taxon>Arthropoda</taxon>
        <taxon>Crustacea</taxon>
        <taxon>Multicrustacea</taxon>
        <taxon>Malacostraca</taxon>
        <taxon>Eumalacostraca</taxon>
        <taxon>Eucarida</taxon>
        <taxon>Euphausiacea</taxon>
        <taxon>Euphausiidae</taxon>
        <taxon>Meganyctiphanes</taxon>
    </lineage>
</organism>
<dbReference type="Gene3D" id="1.20.1250.20">
    <property type="entry name" value="MFS general substrate transporter like domains"/>
    <property type="match status" value="1"/>
</dbReference>
<dbReference type="InterPro" id="IPR011701">
    <property type="entry name" value="MFS"/>
</dbReference>
<dbReference type="AlphaFoldDB" id="A0AAV2QUK2"/>
<feature type="transmembrane region" description="Helical" evidence="5">
    <location>
        <begin position="99"/>
        <end position="116"/>
    </location>
</feature>
<dbReference type="PANTHER" id="PTHR23507">
    <property type="entry name" value="ZGC:174356"/>
    <property type="match status" value="1"/>
</dbReference>
<feature type="transmembrane region" description="Helical" evidence="5">
    <location>
        <begin position="409"/>
        <end position="432"/>
    </location>
</feature>
<feature type="transmembrane region" description="Helical" evidence="5">
    <location>
        <begin position="293"/>
        <end position="315"/>
    </location>
</feature>
<evidence type="ECO:0000256" key="3">
    <source>
        <dbReference type="ARBA" id="ARBA00022989"/>
    </source>
</evidence>
<feature type="transmembrane region" description="Helical" evidence="5">
    <location>
        <begin position="12"/>
        <end position="32"/>
    </location>
</feature>
<dbReference type="GO" id="GO:0016020">
    <property type="term" value="C:membrane"/>
    <property type="evidence" value="ECO:0007669"/>
    <property type="project" value="UniProtKB-SubCell"/>
</dbReference>
<keyword evidence="2 5" id="KW-0812">Transmembrane</keyword>
<dbReference type="Pfam" id="PF07690">
    <property type="entry name" value="MFS_1"/>
    <property type="match status" value="1"/>
</dbReference>
<keyword evidence="7" id="KW-1185">Reference proteome</keyword>
<evidence type="ECO:0000256" key="1">
    <source>
        <dbReference type="ARBA" id="ARBA00004141"/>
    </source>
</evidence>
<evidence type="ECO:0000256" key="4">
    <source>
        <dbReference type="ARBA" id="ARBA00023136"/>
    </source>
</evidence>
<sequence length="445" mass="49091">MTERYRVTVEPVLFLHMLGIFMLFPAILDLIYSKVCIHSYNKNICSNLHKPENHANLDGVQTMSAHWILGSSLCTALPSIIMAQFLGSWSDTYSRKVPMLIPPLGAVFASLLYIIMSVHPTSTPVSMILLASFIAGACGGFSSIILTSMSYIAQASSMQTRTIRVGILESMVYAGGTLGPLLEGWLQQTGGRSTVFTVILALHSASVIYIVLWVRDIPPRRTPEGSFLRNSCTCRPIRDSLCTVVRKRQENRRNYLLALMAVISIVVMASIGEMDVSFLYMKDDPLDWGIRKFTYYLSLRSLLGSITLLVILPLVRHLPDTVIIGVGLISKIAGLVLLSFSRNDALAFISAAVPMFATWCTPGIRAAMSKMVEHDEHGKLFACVALIENACALFASGVYTSLYPATRHFLHGFVFLMGATSLLIPLIIVSLLHKKLKKFSKYDSV</sequence>
<evidence type="ECO:0000313" key="6">
    <source>
        <dbReference type="EMBL" id="CAL4097575.1"/>
    </source>
</evidence>
<protein>
    <recommendedName>
        <fullName evidence="8">Proton-coupled folate transporter</fullName>
    </recommendedName>
</protein>
<evidence type="ECO:0008006" key="8">
    <source>
        <dbReference type="Google" id="ProtNLM"/>
    </source>
</evidence>
<name>A0AAV2QUK2_MEGNR</name>
<proteinExistence type="predicted"/>
<feature type="transmembrane region" description="Helical" evidence="5">
    <location>
        <begin position="346"/>
        <end position="368"/>
    </location>
</feature>
<dbReference type="PANTHER" id="PTHR23507:SF1">
    <property type="entry name" value="FI18259P1-RELATED"/>
    <property type="match status" value="1"/>
</dbReference>
<dbReference type="Proteomes" id="UP001497623">
    <property type="component" value="Unassembled WGS sequence"/>
</dbReference>
<feature type="transmembrane region" description="Helical" evidence="5">
    <location>
        <begin position="380"/>
        <end position="403"/>
    </location>
</feature>
<comment type="subcellular location">
    <subcellularLocation>
        <location evidence="1">Membrane</location>
        <topology evidence="1">Multi-pass membrane protein</topology>
    </subcellularLocation>
</comment>
<comment type="caution">
    <text evidence="6">The sequence shown here is derived from an EMBL/GenBank/DDBJ whole genome shotgun (WGS) entry which is preliminary data.</text>
</comment>
<feature type="non-terminal residue" evidence="6">
    <location>
        <position position="445"/>
    </location>
</feature>
<dbReference type="SUPFAM" id="SSF103473">
    <property type="entry name" value="MFS general substrate transporter"/>
    <property type="match status" value="1"/>
</dbReference>
<feature type="transmembrane region" description="Helical" evidence="5">
    <location>
        <begin position="322"/>
        <end position="340"/>
    </location>
</feature>
<dbReference type="InterPro" id="IPR036259">
    <property type="entry name" value="MFS_trans_sf"/>
</dbReference>
<evidence type="ECO:0000256" key="5">
    <source>
        <dbReference type="SAM" id="Phobius"/>
    </source>
</evidence>
<keyword evidence="3 5" id="KW-1133">Transmembrane helix</keyword>
<feature type="transmembrane region" description="Helical" evidence="5">
    <location>
        <begin position="194"/>
        <end position="214"/>
    </location>
</feature>
<dbReference type="GO" id="GO:0022857">
    <property type="term" value="F:transmembrane transporter activity"/>
    <property type="evidence" value="ECO:0007669"/>
    <property type="project" value="InterPro"/>
</dbReference>
<feature type="transmembrane region" description="Helical" evidence="5">
    <location>
        <begin position="67"/>
        <end position="87"/>
    </location>
</feature>
<accession>A0AAV2QUK2</accession>
<evidence type="ECO:0000313" key="7">
    <source>
        <dbReference type="Proteomes" id="UP001497623"/>
    </source>
</evidence>
<dbReference type="EMBL" id="CAXKWB010010323">
    <property type="protein sequence ID" value="CAL4097575.1"/>
    <property type="molecule type" value="Genomic_DNA"/>
</dbReference>
<feature type="transmembrane region" description="Helical" evidence="5">
    <location>
        <begin position="165"/>
        <end position="182"/>
    </location>
</feature>
<feature type="transmembrane region" description="Helical" evidence="5">
    <location>
        <begin position="255"/>
        <end position="281"/>
    </location>
</feature>
<keyword evidence="4 5" id="KW-0472">Membrane</keyword>
<feature type="transmembrane region" description="Helical" evidence="5">
    <location>
        <begin position="128"/>
        <end position="153"/>
    </location>
</feature>
<evidence type="ECO:0000256" key="2">
    <source>
        <dbReference type="ARBA" id="ARBA00022692"/>
    </source>
</evidence>